<name>A0A7G7BW69_9ACTN</name>
<evidence type="ECO:0000313" key="3">
    <source>
        <dbReference type="Proteomes" id="UP000515307"/>
    </source>
</evidence>
<proteinExistence type="predicted"/>
<keyword evidence="3" id="KW-1185">Reference proteome</keyword>
<reference evidence="3" key="1">
    <citation type="submission" date="2019-10" db="EMBL/GenBank/DDBJ databases">
        <title>Antimicrobial potential of Antarctic Bacteria.</title>
        <authorList>
            <person name="Benaud N."/>
            <person name="Edwards R.J."/>
            <person name="Ferrari B.C."/>
        </authorList>
    </citation>
    <scope>NUCLEOTIDE SEQUENCE [LARGE SCALE GENOMIC DNA]</scope>
    <source>
        <strain evidence="3">NBSH44</strain>
        <plasmid evidence="3">unnamed1</plasmid>
    </source>
</reference>
<evidence type="ECO:0000256" key="1">
    <source>
        <dbReference type="SAM" id="MobiDB-lite"/>
    </source>
</evidence>
<dbReference type="AlphaFoldDB" id="A0A7G7BW69"/>
<feature type="region of interest" description="Disordered" evidence="1">
    <location>
        <begin position="182"/>
        <end position="276"/>
    </location>
</feature>
<feature type="region of interest" description="Disordered" evidence="1">
    <location>
        <begin position="1"/>
        <end position="23"/>
    </location>
</feature>
<dbReference type="KEGG" id="sfiy:F0344_34505"/>
<dbReference type="RefSeq" id="WP_185303066.1">
    <property type="nucleotide sequence ID" value="NZ_CP045703.1"/>
</dbReference>
<organism evidence="2 3">
    <name type="scientific">Streptomyces finlayi</name>
    <dbReference type="NCBI Taxonomy" id="67296"/>
    <lineage>
        <taxon>Bacteria</taxon>
        <taxon>Bacillati</taxon>
        <taxon>Actinomycetota</taxon>
        <taxon>Actinomycetes</taxon>
        <taxon>Kitasatosporales</taxon>
        <taxon>Streptomycetaceae</taxon>
        <taxon>Streptomyces</taxon>
    </lineage>
</organism>
<accession>A0A7G7BW69</accession>
<sequence>MPVARTAESAAAVDSAKHPALDAAPQRPVVGEEQDVLRTRSRRAEPRAWLRAVVWLAGSGLHPRVGPTTVVVARDLAARMDFRRGIVVYGLAGVTERTGLSEATVKRHVQVLRELGALVWMVHGSKRNLALPGEAYMATATIYGAVIPQAFDDAMGHRLDGTGYEARVCGVTPAGRELAVVASGARSDARRKQSHRTGRCEQAVRRGGHPVDNPAVDNSCSSGREPHSPGSYHRQPAVDVETGCKDTSRERASRSTTSPSAHKVSGNSPGGRRTARQVQRGIWITRQVRARVQWTQRVRLRRLEFVLRPWIDAGLDADTIAAELHSWMLTWRPARPAEYIRAQLAQQTAAEHVAAEFEAAEGWDEQEASGALTASRPDLVRSVLDGLAVGLAAYSAVQAERGLDDLTDRDAAADIAAFLGTTTATGVRYE</sequence>
<geneLocation type="plasmid" evidence="2 3">
    <name>unnamed1</name>
</geneLocation>
<keyword evidence="2" id="KW-0614">Plasmid</keyword>
<dbReference type="Proteomes" id="UP000515307">
    <property type="component" value="Plasmid unnamed1"/>
</dbReference>
<dbReference type="EMBL" id="CP045703">
    <property type="protein sequence ID" value="QNE79584.1"/>
    <property type="molecule type" value="Genomic_DNA"/>
</dbReference>
<protein>
    <submittedName>
        <fullName evidence="2">Cell wall protein</fullName>
    </submittedName>
</protein>
<feature type="compositionally biased region" description="Basic and acidic residues" evidence="1">
    <location>
        <begin position="242"/>
        <end position="253"/>
    </location>
</feature>
<evidence type="ECO:0000313" key="2">
    <source>
        <dbReference type="EMBL" id="QNE79584.1"/>
    </source>
</evidence>
<gene>
    <name evidence="2" type="ORF">F0344_34505</name>
</gene>